<dbReference type="EMBL" id="JAVFKY010000006">
    <property type="protein sequence ID" value="KAK5574842.1"/>
    <property type="molecule type" value="Genomic_DNA"/>
</dbReference>
<evidence type="ECO:0000256" key="2">
    <source>
        <dbReference type="SAM" id="MobiDB-lite"/>
    </source>
</evidence>
<dbReference type="Pfam" id="PF03556">
    <property type="entry name" value="Cullin_binding"/>
    <property type="match status" value="1"/>
</dbReference>
<protein>
    <recommendedName>
        <fullName evidence="1">Defective in cullin neddylation protein</fullName>
    </recommendedName>
</protein>
<dbReference type="PANTHER" id="PTHR12281">
    <property type="entry name" value="RP42 RELATED"/>
    <property type="match status" value="1"/>
</dbReference>
<accession>A0AAN7TSC2</accession>
<evidence type="ECO:0000259" key="3">
    <source>
        <dbReference type="PROSITE" id="PS51229"/>
    </source>
</evidence>
<dbReference type="PANTHER" id="PTHR12281:SF12">
    <property type="entry name" value="DEFECTIVE IN CULLIN NEDDYLATION PROTEIN"/>
    <property type="match status" value="1"/>
</dbReference>
<dbReference type="GO" id="GO:0031624">
    <property type="term" value="F:ubiquitin conjugating enzyme binding"/>
    <property type="evidence" value="ECO:0007669"/>
    <property type="project" value="TreeGrafter"/>
</dbReference>
<dbReference type="GO" id="GO:0032182">
    <property type="term" value="F:ubiquitin-like protein binding"/>
    <property type="evidence" value="ECO:0007669"/>
    <property type="project" value="TreeGrafter"/>
</dbReference>
<dbReference type="GO" id="GO:0097602">
    <property type="term" value="F:cullin family protein binding"/>
    <property type="evidence" value="ECO:0007669"/>
    <property type="project" value="TreeGrafter"/>
</dbReference>
<organism evidence="4 5">
    <name type="scientific">Dictyostelium firmibasis</name>
    <dbReference type="NCBI Taxonomy" id="79012"/>
    <lineage>
        <taxon>Eukaryota</taxon>
        <taxon>Amoebozoa</taxon>
        <taxon>Evosea</taxon>
        <taxon>Eumycetozoa</taxon>
        <taxon>Dictyostelia</taxon>
        <taxon>Dictyosteliales</taxon>
        <taxon>Dictyosteliaceae</taxon>
        <taxon>Dictyostelium</taxon>
    </lineage>
</organism>
<proteinExistence type="predicted"/>
<dbReference type="AlphaFoldDB" id="A0AAN7TSC2"/>
<dbReference type="GO" id="GO:0045116">
    <property type="term" value="P:protein neddylation"/>
    <property type="evidence" value="ECO:0007669"/>
    <property type="project" value="TreeGrafter"/>
</dbReference>
<dbReference type="InterPro" id="IPR014764">
    <property type="entry name" value="DCN-prot"/>
</dbReference>
<feature type="domain" description="DCUN1" evidence="3">
    <location>
        <begin position="53"/>
        <end position="240"/>
    </location>
</feature>
<evidence type="ECO:0000313" key="5">
    <source>
        <dbReference type="Proteomes" id="UP001344447"/>
    </source>
</evidence>
<dbReference type="Gene3D" id="1.10.238.10">
    <property type="entry name" value="EF-hand"/>
    <property type="match status" value="1"/>
</dbReference>
<dbReference type="InterPro" id="IPR042460">
    <property type="entry name" value="DCN1-like_PONY"/>
</dbReference>
<gene>
    <name evidence="4" type="ORF">RB653_010096</name>
</gene>
<dbReference type="InterPro" id="IPR005176">
    <property type="entry name" value="PONY_dom"/>
</dbReference>
<comment type="caution">
    <text evidence="4">The sequence shown here is derived from an EMBL/GenBank/DDBJ whole genome shotgun (WGS) entry which is preliminary data.</text>
</comment>
<name>A0AAN7TSC2_9MYCE</name>
<feature type="region of interest" description="Disordered" evidence="2">
    <location>
        <begin position="1"/>
        <end position="45"/>
    </location>
</feature>
<evidence type="ECO:0000313" key="4">
    <source>
        <dbReference type="EMBL" id="KAK5574842.1"/>
    </source>
</evidence>
<sequence>MTRKYTKKSSGSTASTTNSTAEIVDLTTSTSSVGKKRKSPDEKLQPITKKALNSLTPVQIMFEKYKDDDESIGPEGITRFCSDLGLPPDSFEILILAWTMNAVKMGYFSKSEFNSGFEKLHCSDLATLKKQLTSSAQKLKHDTTKFTDLYKYAFGFASEVESKKSVDLATAAEMLKLLLPDGPHTTNFADFLCTQPNKSINKDQWLCFLEFSRTVKADLSNYDDSEAWPLLLDQFSEWVQQEKRI</sequence>
<dbReference type="Proteomes" id="UP001344447">
    <property type="component" value="Unassembled WGS sequence"/>
</dbReference>
<dbReference type="PROSITE" id="PS51229">
    <property type="entry name" value="DCUN1"/>
    <property type="match status" value="1"/>
</dbReference>
<dbReference type="GO" id="GO:0000151">
    <property type="term" value="C:ubiquitin ligase complex"/>
    <property type="evidence" value="ECO:0007669"/>
    <property type="project" value="TreeGrafter"/>
</dbReference>
<reference evidence="4 5" key="1">
    <citation type="submission" date="2023-11" db="EMBL/GenBank/DDBJ databases">
        <title>Dfirmibasis_genome.</title>
        <authorList>
            <person name="Edelbroek B."/>
            <person name="Kjellin J."/>
            <person name="Jerlstrom-Hultqvist J."/>
            <person name="Soderbom F."/>
        </authorList>
    </citation>
    <scope>NUCLEOTIDE SEQUENCE [LARGE SCALE GENOMIC DNA]</scope>
    <source>
        <strain evidence="4 5">TNS-C-14</strain>
    </source>
</reference>
<comment type="function">
    <text evidence="1">Neddylation of cullins play an essential role in the regulation of SCF-type complexes activity.</text>
</comment>
<keyword evidence="5" id="KW-1185">Reference proteome</keyword>
<feature type="compositionally biased region" description="Low complexity" evidence="2">
    <location>
        <begin position="8"/>
        <end position="21"/>
    </location>
</feature>
<dbReference type="Gene3D" id="1.10.238.200">
    <property type="entry name" value="Cullin, PONY binding domain"/>
    <property type="match status" value="1"/>
</dbReference>
<evidence type="ECO:0000256" key="1">
    <source>
        <dbReference type="RuleBase" id="RU410713"/>
    </source>
</evidence>